<dbReference type="PROSITE" id="PS50195">
    <property type="entry name" value="PX"/>
    <property type="match status" value="1"/>
</dbReference>
<dbReference type="Pfam" id="PF00168">
    <property type="entry name" value="C2"/>
    <property type="match status" value="1"/>
</dbReference>
<dbReference type="Proteomes" id="UP000472270">
    <property type="component" value="Unassembled WGS sequence"/>
</dbReference>
<dbReference type="InterPro" id="IPR011009">
    <property type="entry name" value="Kinase-like_dom_sf"/>
</dbReference>
<dbReference type="FunFam" id="3.10.20.90:FF:000105">
    <property type="entry name" value="phosphatidylinositol 4-phosphate 3-kinase C2 domain-containing subunit beta"/>
    <property type="match status" value="1"/>
</dbReference>
<keyword evidence="17" id="KW-1185">Reference proteome</keyword>
<reference evidence="16" key="2">
    <citation type="submission" date="2025-09" db="UniProtKB">
        <authorList>
            <consortium name="Ensembl"/>
        </authorList>
    </citation>
    <scope>IDENTIFICATION</scope>
</reference>
<dbReference type="Pfam" id="PF00613">
    <property type="entry name" value="PI3Ka"/>
    <property type="match status" value="1"/>
</dbReference>
<dbReference type="CDD" id="cd08381">
    <property type="entry name" value="C2B_PI3K_class_II"/>
    <property type="match status" value="1"/>
</dbReference>
<dbReference type="InterPro" id="IPR018936">
    <property type="entry name" value="PI3/4_kinase_CS"/>
</dbReference>
<dbReference type="InterPro" id="IPR036871">
    <property type="entry name" value="PX_dom_sf"/>
</dbReference>
<evidence type="ECO:0000256" key="6">
    <source>
        <dbReference type="ARBA" id="ARBA00023098"/>
    </source>
</evidence>
<dbReference type="InterPro" id="IPR035892">
    <property type="entry name" value="C2_domain_sf"/>
</dbReference>
<keyword evidence="4" id="KW-0418">Kinase</keyword>
<feature type="region of interest" description="Disordered" evidence="9">
    <location>
        <begin position="40"/>
        <end position="116"/>
    </location>
</feature>
<keyword evidence="5" id="KW-0067">ATP-binding</keyword>
<dbReference type="PROSITE" id="PS50004">
    <property type="entry name" value="C2"/>
    <property type="match status" value="1"/>
</dbReference>
<feature type="region of interest" description="Disordered" evidence="9">
    <location>
        <begin position="186"/>
        <end position="232"/>
    </location>
</feature>
<dbReference type="Gene3D" id="1.25.40.70">
    <property type="entry name" value="Phosphatidylinositol 3-kinase, accessory domain (PIK)"/>
    <property type="match status" value="1"/>
</dbReference>
<protein>
    <submittedName>
        <fullName evidence="16">Phosphatidylinositol 4-phosphate 3-kinase C2 domain-containing subunit beta-like</fullName>
    </submittedName>
</protein>
<dbReference type="GO" id="GO:0043491">
    <property type="term" value="P:phosphatidylinositol 3-kinase/protein kinase B signal transduction"/>
    <property type="evidence" value="ECO:0007669"/>
    <property type="project" value="TreeGrafter"/>
</dbReference>
<feature type="compositionally biased region" description="Low complexity" evidence="9">
    <location>
        <begin position="54"/>
        <end position="71"/>
    </location>
</feature>
<dbReference type="GO" id="GO:0035005">
    <property type="term" value="F:1-phosphatidylinositol-4-phosphate 3-kinase activity"/>
    <property type="evidence" value="ECO:0007669"/>
    <property type="project" value="UniProtKB-EC"/>
</dbReference>
<dbReference type="InterPro" id="IPR042236">
    <property type="entry name" value="PI3K_accessory_sf"/>
</dbReference>
<dbReference type="InterPro" id="IPR036940">
    <property type="entry name" value="PI3/4_kinase_cat_sf"/>
</dbReference>
<dbReference type="FunFam" id="2.60.40.150:FF:000036">
    <property type="entry name" value="phosphatidylinositol 4-phosphate 3-kinase C2 domain-containing subunit beta"/>
    <property type="match status" value="1"/>
</dbReference>
<evidence type="ECO:0000313" key="17">
    <source>
        <dbReference type="Proteomes" id="UP000472270"/>
    </source>
</evidence>
<dbReference type="SMART" id="SM00142">
    <property type="entry name" value="PI3K_C2"/>
    <property type="match status" value="1"/>
</dbReference>
<accession>A0A673GZX6</accession>
<evidence type="ECO:0000256" key="9">
    <source>
        <dbReference type="SAM" id="MobiDB-lite"/>
    </source>
</evidence>
<organism evidence="16 17">
    <name type="scientific">Sinocyclocheilus rhinocerous</name>
    <dbReference type="NCBI Taxonomy" id="307959"/>
    <lineage>
        <taxon>Eukaryota</taxon>
        <taxon>Metazoa</taxon>
        <taxon>Chordata</taxon>
        <taxon>Craniata</taxon>
        <taxon>Vertebrata</taxon>
        <taxon>Euteleostomi</taxon>
        <taxon>Actinopterygii</taxon>
        <taxon>Neopterygii</taxon>
        <taxon>Teleostei</taxon>
        <taxon>Ostariophysi</taxon>
        <taxon>Cypriniformes</taxon>
        <taxon>Cyprinidae</taxon>
        <taxon>Cyprininae</taxon>
        <taxon>Sinocyclocheilus</taxon>
    </lineage>
</organism>
<dbReference type="InterPro" id="IPR029071">
    <property type="entry name" value="Ubiquitin-like_domsf"/>
</dbReference>
<dbReference type="Gene3D" id="3.30.1010.10">
    <property type="entry name" value="Phosphatidylinositol 3-kinase Catalytic Subunit, Chain A, domain 4"/>
    <property type="match status" value="1"/>
</dbReference>
<dbReference type="SUPFAM" id="SSF64268">
    <property type="entry name" value="PX domain"/>
    <property type="match status" value="1"/>
</dbReference>
<dbReference type="SMART" id="SM00145">
    <property type="entry name" value="PI3Ka"/>
    <property type="match status" value="1"/>
</dbReference>
<dbReference type="GO" id="GO:0005524">
    <property type="term" value="F:ATP binding"/>
    <property type="evidence" value="ECO:0007669"/>
    <property type="project" value="UniProtKB-KW"/>
</dbReference>
<dbReference type="PROSITE" id="PS51545">
    <property type="entry name" value="PIK_HELICAL"/>
    <property type="match status" value="1"/>
</dbReference>
<dbReference type="InterPro" id="IPR001263">
    <property type="entry name" value="PI3K_accessory_dom"/>
</dbReference>
<dbReference type="PROSITE" id="PS00916">
    <property type="entry name" value="PI3_4_KINASE_2"/>
    <property type="match status" value="1"/>
</dbReference>
<dbReference type="FunFam" id="3.30.1520.10:FF:000006">
    <property type="entry name" value="Phosphatidylinositol 4-phosphate 3-kinase C2 domain-containing subunit alpha"/>
    <property type="match status" value="1"/>
</dbReference>
<dbReference type="SMART" id="SM00146">
    <property type="entry name" value="PI3Kc"/>
    <property type="match status" value="1"/>
</dbReference>
<dbReference type="InterPro" id="IPR002420">
    <property type="entry name" value="PI3K-type_C2_dom"/>
</dbReference>
<evidence type="ECO:0000256" key="3">
    <source>
        <dbReference type="ARBA" id="ARBA00022741"/>
    </source>
</evidence>
<dbReference type="Pfam" id="PF00794">
    <property type="entry name" value="PI3K_rbd"/>
    <property type="match status" value="1"/>
</dbReference>
<feature type="domain" description="PX" evidence="11">
    <location>
        <begin position="1279"/>
        <end position="1395"/>
    </location>
</feature>
<dbReference type="FunFam" id="1.10.1070.11:FF:000003">
    <property type="entry name" value="Phosphatidylinositol 4-phosphate 3-kinase C2 domain-containing subunit beta"/>
    <property type="match status" value="1"/>
</dbReference>
<dbReference type="PANTHER" id="PTHR10048:SF30">
    <property type="entry name" value="PHOSPHATIDYLINOSITOL 4-PHOSPHATE 3-KINASE C2 DOMAIN-CONTAINING SUBUNIT BETA"/>
    <property type="match status" value="1"/>
</dbReference>
<dbReference type="InterPro" id="IPR000341">
    <property type="entry name" value="PI3K_Ras-bd_dom"/>
</dbReference>
<evidence type="ECO:0000259" key="14">
    <source>
        <dbReference type="PROSITE" id="PS51546"/>
    </source>
</evidence>
<evidence type="ECO:0000256" key="2">
    <source>
        <dbReference type="ARBA" id="ARBA00022679"/>
    </source>
</evidence>
<evidence type="ECO:0000259" key="12">
    <source>
        <dbReference type="PROSITE" id="PS50290"/>
    </source>
</evidence>
<dbReference type="SMART" id="SM00144">
    <property type="entry name" value="PI3K_rbd"/>
    <property type="match status" value="1"/>
</dbReference>
<feature type="domain" description="PI3K-RBD" evidence="14">
    <location>
        <begin position="307"/>
        <end position="395"/>
    </location>
</feature>
<dbReference type="InterPro" id="IPR000008">
    <property type="entry name" value="C2_dom"/>
</dbReference>
<dbReference type="SUPFAM" id="SSF56112">
    <property type="entry name" value="Protein kinase-like (PK-like)"/>
    <property type="match status" value="1"/>
</dbReference>
<evidence type="ECO:0000259" key="11">
    <source>
        <dbReference type="PROSITE" id="PS50195"/>
    </source>
</evidence>
<reference evidence="16" key="1">
    <citation type="submission" date="2025-08" db="UniProtKB">
        <authorList>
            <consortium name="Ensembl"/>
        </authorList>
    </citation>
    <scope>IDENTIFICATION</scope>
</reference>
<dbReference type="Gene3D" id="2.60.40.150">
    <property type="entry name" value="C2 domain"/>
    <property type="match status" value="2"/>
</dbReference>
<dbReference type="GO" id="GO:0016303">
    <property type="term" value="F:1-phosphatidylinositol-3-kinase activity"/>
    <property type="evidence" value="ECO:0007669"/>
    <property type="project" value="UniProtKB-EC"/>
</dbReference>
<dbReference type="PROSITE" id="PS51546">
    <property type="entry name" value="PI3K_RBD"/>
    <property type="match status" value="1"/>
</dbReference>
<gene>
    <name evidence="16" type="primary">LOC107727756</name>
</gene>
<dbReference type="SMART" id="SM00239">
    <property type="entry name" value="C2"/>
    <property type="match status" value="1"/>
</dbReference>
<sequence>MSAAQTQNDREQRWGCLESLGLSQRELVLAEALQMEYDALARHRQDKGPANTLPPETSKSSDSSPTRSEPSMPRRVPSPPWNNLQQGVSGSDPMLNHVQPGVSNLSRSSGETHGFSKEPRYILDEWESDLEGTAQLLSKGLPSLDDSAPRDVNLFTPEVDQPKLSFGDTLNYDNLNDSLSKLNGDWLSPNRSRRVNGDKSGKAVARSNTLPPQVPPRTYLPAQKSTRSQRRVSVDPVSIQTVSLGSWSNGFGYELFQLSEERDEEVAAFCHILDLLRSAYPCDDYSKNAGFVWSPCVAQDELQQGLGVSIKVTVYSDHFREPLTFSCDGSSTIDLLIYQTLCYVHDDLDMIDVDDYLMKICGQAEFLKNNQTLVSFEYIQQCLKFDWDIQLILTKRSSVNMELARTTEDDDTPSTMNHSILLQERPIKQTVTREALTLLLDTFHNEAESFLLSEVELLLHVERLVQSVKALCTSLAAVETPDITAALNQLPACPCRLQPKVQKDVSVLAKRENRVAIVEKLTAAILDLVELYCSTFNANFHTMPHSSRSTAPIQEAGMVTNVLSFSVYAAHRIPITWAASYEHFFLSCSLTHGGVELCAPQHTSKQSVSKYLFHLVVWDQRVCFPIQINQLPRESQLTVTLYATSLPPPGGAEEKNKQKRSIEALGWVTMPLFNFRHVLTCGRKLLGFWPSTLSGNARSSTPNFSQPDSVILQVDFPTSSFEVCFSTPAPTEFSPQYEFSRLDQLSQRQLHDVLHKKSLFWLTPEDRRLLWEKRYFCHVEASRLPLVLASAPSWEWACLPDIYALLRQWGCMNHLDTLGLLNATFPDQECRRTAVQWMDSISDPELLDFLPQLVQALKYECYLDSHLVRFLLRRAIGDVRIAHYLFWLLKDTLQDSQFSVRYQYLLAALLCCSGRGLRDEFDGQCWLVNILAKVAQRVRDSSPSSRQAILREGLEEVKQFFSMNSTCRLPLNPETKCISHSVFIFSDVVLVVGFLTQCGDDLRQDMLTLQIIRIMNKIWIQEGLDMRMVIFRCFSTGRGRGMVEMIPNAETLRKIQVEHGVTGSFKDRPLADWLQKHNPTEDEYEKAVENFIYSCAGCCVATYILGICDRHNDNIMLKTSGHMFHIDFGKFLGHAQMFGNIKRDRAPFVFTSDMAYVINGGDKPSSRFHDFVDLCCEAYNLIRKHAHLFLNLLGLMLSSGIPELSDVDDLKYVYDALRPHESEADATMHFTRLIESSLGSVATKLNFFIHNLAQMKFASSEERPVLSFAPRVYTLKSDGVIRSLFVCRHIKTYTPSKGYSYVVKVEREVQQGSTLVQRTFEEFHELHSKLQLIFPSSKLPSFPSRFVIGRSRGEALADRRKEELNGYVWHLIHVAPEVAQCDLIYTFFHPLPRDERAGIHVTISSSPDVSWAPVPGTVAGEVKLSILYKSDKLFIMVMHIRGLQPLQDGTDPDPYVKLYLLPDPQKTSKRKTKAARRTCNPTYNEMLVYDKIPRGDLQQRTIHLRVLSEGAFWENTLLGETIIQLKDLTPGHRWVGWHQLGARGSDINR</sequence>
<feature type="domain" description="PI3K/PI4K catalytic" evidence="12">
    <location>
        <begin position="953"/>
        <end position="1242"/>
    </location>
</feature>
<keyword evidence="2" id="KW-0808">Transferase</keyword>
<dbReference type="GO" id="GO:0005886">
    <property type="term" value="C:plasma membrane"/>
    <property type="evidence" value="ECO:0007669"/>
    <property type="project" value="TreeGrafter"/>
</dbReference>
<evidence type="ECO:0000256" key="7">
    <source>
        <dbReference type="ARBA" id="ARBA00023985"/>
    </source>
</evidence>
<dbReference type="PANTHER" id="PTHR10048">
    <property type="entry name" value="PHOSPHATIDYLINOSITOL KINASE"/>
    <property type="match status" value="1"/>
</dbReference>
<evidence type="ECO:0000256" key="5">
    <source>
        <dbReference type="ARBA" id="ARBA00022840"/>
    </source>
</evidence>
<dbReference type="InterPro" id="IPR001683">
    <property type="entry name" value="PX_dom"/>
</dbReference>
<evidence type="ECO:0000256" key="4">
    <source>
        <dbReference type="ARBA" id="ARBA00022777"/>
    </source>
</evidence>
<dbReference type="InterPro" id="IPR000403">
    <property type="entry name" value="PI3/4_kinase_cat_dom"/>
</dbReference>
<proteinExistence type="inferred from homology"/>
<keyword evidence="6" id="KW-0443">Lipid metabolism</keyword>
<dbReference type="GO" id="GO:0005942">
    <property type="term" value="C:phosphatidylinositol 3-kinase complex"/>
    <property type="evidence" value="ECO:0007669"/>
    <property type="project" value="TreeGrafter"/>
</dbReference>
<evidence type="ECO:0000313" key="16">
    <source>
        <dbReference type="Ensembl" id="ENSSRHP00000019057.1"/>
    </source>
</evidence>
<dbReference type="FunFam" id="3.10.20.770:FF:000004">
    <property type="entry name" value="Phosphatidylinositol 4-phosphate 3-kinase C2 domain-containing subunit beta isoform A"/>
    <property type="match status" value="1"/>
</dbReference>
<evidence type="ECO:0000259" key="15">
    <source>
        <dbReference type="PROSITE" id="PS51547"/>
    </source>
</evidence>
<comment type="catalytic activity">
    <reaction evidence="8">
        <text>a 1,2-diacyl-sn-glycero-3-phospho-(1D-myo-inositol 4-phosphate) + ATP = a 1,2-diacyl-sn-glycero-3-phospho-(1D-myo-inositol-3,4-bisphosphate) + ADP + H(+)</text>
        <dbReference type="Rhea" id="RHEA:18373"/>
        <dbReference type="ChEBI" id="CHEBI:15378"/>
        <dbReference type="ChEBI" id="CHEBI:30616"/>
        <dbReference type="ChEBI" id="CHEBI:57658"/>
        <dbReference type="ChEBI" id="CHEBI:58178"/>
        <dbReference type="ChEBI" id="CHEBI:456216"/>
        <dbReference type="EC" id="2.7.1.154"/>
    </reaction>
    <physiologicalReaction direction="left-to-right" evidence="8">
        <dbReference type="Rhea" id="RHEA:18374"/>
    </physiologicalReaction>
</comment>
<dbReference type="Gene3D" id="3.10.20.770">
    <property type="match status" value="1"/>
</dbReference>
<dbReference type="SMART" id="SM00312">
    <property type="entry name" value="PX"/>
    <property type="match status" value="1"/>
</dbReference>
<dbReference type="GO" id="GO:0016477">
    <property type="term" value="P:cell migration"/>
    <property type="evidence" value="ECO:0007669"/>
    <property type="project" value="TreeGrafter"/>
</dbReference>
<comment type="catalytic activity">
    <reaction evidence="7">
        <text>a 1,2-diacyl-sn-glycero-3-phospho-(1D-myo-inositol) + ATP = a 1,2-diacyl-sn-glycero-3-phospho-(1D-myo-inositol-3-phosphate) + ADP + H(+)</text>
        <dbReference type="Rhea" id="RHEA:12709"/>
        <dbReference type="ChEBI" id="CHEBI:15378"/>
        <dbReference type="ChEBI" id="CHEBI:30616"/>
        <dbReference type="ChEBI" id="CHEBI:57880"/>
        <dbReference type="ChEBI" id="CHEBI:58088"/>
        <dbReference type="ChEBI" id="CHEBI:456216"/>
        <dbReference type="EC" id="2.7.1.137"/>
    </reaction>
    <physiologicalReaction direction="left-to-right" evidence="7">
        <dbReference type="Rhea" id="RHEA:12710"/>
    </physiologicalReaction>
</comment>
<dbReference type="SUPFAM" id="SSF49562">
    <property type="entry name" value="C2 domain (Calcium/lipid-binding domain, CaLB)"/>
    <property type="match status" value="2"/>
</dbReference>
<evidence type="ECO:0000259" key="10">
    <source>
        <dbReference type="PROSITE" id="PS50004"/>
    </source>
</evidence>
<keyword evidence="3" id="KW-0547">Nucleotide-binding</keyword>
<dbReference type="InterPro" id="IPR016024">
    <property type="entry name" value="ARM-type_fold"/>
</dbReference>
<dbReference type="GO" id="GO:0035091">
    <property type="term" value="F:phosphatidylinositol binding"/>
    <property type="evidence" value="ECO:0007669"/>
    <property type="project" value="InterPro"/>
</dbReference>
<dbReference type="Pfam" id="PF00787">
    <property type="entry name" value="PX"/>
    <property type="match status" value="1"/>
</dbReference>
<evidence type="ECO:0000259" key="13">
    <source>
        <dbReference type="PROSITE" id="PS51545"/>
    </source>
</evidence>
<dbReference type="Ensembl" id="ENSSRHT00000019666.1">
    <property type="protein sequence ID" value="ENSSRHP00000019057.1"/>
    <property type="gene ID" value="ENSSRHG00000010236.1"/>
</dbReference>
<evidence type="ECO:0000256" key="8">
    <source>
        <dbReference type="ARBA" id="ARBA00029297"/>
    </source>
</evidence>
<dbReference type="Pfam" id="PF00454">
    <property type="entry name" value="PI3_PI4_kinase"/>
    <property type="match status" value="1"/>
</dbReference>
<dbReference type="FunFam" id="1.25.40.70:FF:000005">
    <property type="entry name" value="Phosphatidylinositol 4-phosphate 3-kinase C2 domain-containing subunit beta"/>
    <property type="match status" value="1"/>
</dbReference>
<comment type="similarity">
    <text evidence="1">Belongs to the PI3/PI4-kinase family. Type III PI4K subfamily.</text>
</comment>
<name>A0A673GZX6_9TELE</name>
<feature type="domain" description="C2" evidence="10">
    <location>
        <begin position="1418"/>
        <end position="1538"/>
    </location>
</feature>
<dbReference type="InterPro" id="IPR015433">
    <property type="entry name" value="PI3/4_kinase"/>
</dbReference>
<dbReference type="GO" id="GO:0005737">
    <property type="term" value="C:cytoplasm"/>
    <property type="evidence" value="ECO:0007669"/>
    <property type="project" value="TreeGrafter"/>
</dbReference>
<dbReference type="GO" id="GO:0048015">
    <property type="term" value="P:phosphatidylinositol-mediated signaling"/>
    <property type="evidence" value="ECO:0007669"/>
    <property type="project" value="TreeGrafter"/>
</dbReference>
<dbReference type="SUPFAM" id="SSF54236">
    <property type="entry name" value="Ubiquitin-like"/>
    <property type="match status" value="1"/>
</dbReference>
<dbReference type="FunFam" id="2.60.40.150:FF:000065">
    <property type="entry name" value="phosphatidylinositol 4-phosphate 3-kinase C2 domain-containing subunit beta"/>
    <property type="match status" value="1"/>
</dbReference>
<dbReference type="PROSITE" id="PS50290">
    <property type="entry name" value="PI3_4_KINASE_3"/>
    <property type="match status" value="1"/>
</dbReference>
<dbReference type="Gene3D" id="3.30.1520.10">
    <property type="entry name" value="Phox-like domain"/>
    <property type="match status" value="1"/>
</dbReference>
<dbReference type="PROSITE" id="PS51547">
    <property type="entry name" value="C2_PI3K"/>
    <property type="match status" value="1"/>
</dbReference>
<dbReference type="Gene3D" id="1.10.1070.11">
    <property type="entry name" value="Phosphatidylinositol 3-/4-kinase, catalytic domain"/>
    <property type="match status" value="1"/>
</dbReference>
<feature type="compositionally biased region" description="Polar residues" evidence="9">
    <location>
        <begin position="101"/>
        <end position="111"/>
    </location>
</feature>
<feature type="domain" description="PIK helical" evidence="13">
    <location>
        <begin position="736"/>
        <end position="912"/>
    </location>
</feature>
<feature type="domain" description="C2 PI3K-type" evidence="15">
    <location>
        <begin position="559"/>
        <end position="717"/>
    </location>
</feature>
<dbReference type="CDD" id="cd04012">
    <property type="entry name" value="C2A_PI3K_class_II"/>
    <property type="match status" value="1"/>
</dbReference>
<dbReference type="Pfam" id="PF00792">
    <property type="entry name" value="PI3K_C2"/>
    <property type="match status" value="1"/>
</dbReference>
<evidence type="ECO:0000256" key="1">
    <source>
        <dbReference type="ARBA" id="ARBA00006209"/>
    </source>
</evidence>
<dbReference type="SUPFAM" id="SSF48371">
    <property type="entry name" value="ARM repeat"/>
    <property type="match status" value="1"/>
</dbReference>